<keyword evidence="5" id="KW-0934">Plastid</keyword>
<evidence type="ECO:0000256" key="7">
    <source>
        <dbReference type="ARBA" id="ARBA00022719"/>
    </source>
</evidence>
<dbReference type="GO" id="GO:0030964">
    <property type="term" value="C:NADH dehydrogenase complex"/>
    <property type="evidence" value="ECO:0007669"/>
    <property type="project" value="TreeGrafter"/>
</dbReference>
<evidence type="ECO:0000256" key="5">
    <source>
        <dbReference type="ARBA" id="ARBA00022528"/>
    </source>
</evidence>
<evidence type="ECO:0000256" key="6">
    <source>
        <dbReference type="ARBA" id="ARBA00022692"/>
    </source>
</evidence>
<feature type="transmembrane region" description="Helical" evidence="15">
    <location>
        <begin position="61"/>
        <end position="85"/>
    </location>
</feature>
<evidence type="ECO:0000256" key="11">
    <source>
        <dbReference type="ARBA" id="ARBA00023027"/>
    </source>
</evidence>
<evidence type="ECO:0000256" key="8">
    <source>
        <dbReference type="ARBA" id="ARBA00022857"/>
    </source>
</evidence>
<feature type="transmembrane region" description="Helical" evidence="15">
    <location>
        <begin position="30"/>
        <end position="49"/>
    </location>
</feature>
<sequence length="101" mass="11419">MMLEHILVLNAYLFSIGIYGFITSRNMVRALMCLELILNAVNINFVTFSDFFYSRQLKGNIFSIFVIAIAAVEATIGSTIVSSIYRNKKSTRINQSTLLNK</sequence>
<protein>
    <recommendedName>
        <fullName evidence="3">NADH-ubiquinone oxidoreductase chain 4L</fullName>
    </recommendedName>
    <alternativeName>
        <fullName evidence="14">NADH dehydrogenase subunit 4L</fullName>
    </alternativeName>
</protein>
<dbReference type="NCBIfam" id="NF004320">
    <property type="entry name" value="PRK05715.1-2"/>
    <property type="match status" value="1"/>
</dbReference>
<feature type="transmembrane region" description="Helical" evidence="15">
    <location>
        <begin position="6"/>
        <end position="23"/>
    </location>
</feature>
<dbReference type="GO" id="GO:0016651">
    <property type="term" value="F:oxidoreductase activity, acting on NAD(P)H"/>
    <property type="evidence" value="ECO:0007669"/>
    <property type="project" value="InterPro"/>
</dbReference>
<proteinExistence type="inferred from homology"/>
<keyword evidence="11" id="KW-0520">NAD</keyword>
<keyword evidence="7" id="KW-0874">Quinone</keyword>
<keyword evidence="6 15" id="KW-0812">Transmembrane</keyword>
<evidence type="ECO:0000256" key="4">
    <source>
        <dbReference type="ARBA" id="ARBA00022448"/>
    </source>
</evidence>
<keyword evidence="12" id="KW-0793">Thylakoid</keyword>
<dbReference type="GO" id="GO:0009536">
    <property type="term" value="C:plastid"/>
    <property type="evidence" value="ECO:0007669"/>
    <property type="project" value="UniProtKB-ARBA"/>
</dbReference>
<reference evidence="16 17" key="1">
    <citation type="submission" date="2019-07" db="EMBL/GenBank/DDBJ databases">
        <title>WGS assembly of Gossypium tomentosum.</title>
        <authorList>
            <person name="Chen Z.J."/>
            <person name="Sreedasyam A."/>
            <person name="Ando A."/>
            <person name="Song Q."/>
            <person name="De L."/>
            <person name="Hulse-Kemp A."/>
            <person name="Ding M."/>
            <person name="Ye W."/>
            <person name="Kirkbride R."/>
            <person name="Jenkins J."/>
            <person name="Plott C."/>
            <person name="Lovell J."/>
            <person name="Lin Y.-M."/>
            <person name="Vaughn R."/>
            <person name="Liu B."/>
            <person name="Li W."/>
            <person name="Simpson S."/>
            <person name="Scheffler B."/>
            <person name="Saski C."/>
            <person name="Grover C."/>
            <person name="Hu G."/>
            <person name="Conover J."/>
            <person name="Carlson J."/>
            <person name="Shu S."/>
            <person name="Boston L."/>
            <person name="Williams M."/>
            <person name="Peterson D."/>
            <person name="Mcgee K."/>
            <person name="Jones D."/>
            <person name="Wendel J."/>
            <person name="Stelly D."/>
            <person name="Grimwood J."/>
            <person name="Schmutz J."/>
        </authorList>
    </citation>
    <scope>NUCLEOTIDE SEQUENCE [LARGE SCALE GENOMIC DNA]</scope>
    <source>
        <strain evidence="16">7179.01</strain>
    </source>
</reference>
<dbReference type="InterPro" id="IPR039428">
    <property type="entry name" value="NUOK/Mnh_C1-like"/>
</dbReference>
<evidence type="ECO:0000256" key="15">
    <source>
        <dbReference type="SAM" id="Phobius"/>
    </source>
</evidence>
<evidence type="ECO:0000256" key="3">
    <source>
        <dbReference type="ARBA" id="ARBA00016612"/>
    </source>
</evidence>
<comment type="subcellular location">
    <subcellularLocation>
        <location evidence="1">Membrane</location>
        <topology evidence="1">Multi-pass membrane protein</topology>
    </subcellularLocation>
</comment>
<accession>A0A5D2HZZ3</accession>
<evidence type="ECO:0000256" key="9">
    <source>
        <dbReference type="ARBA" id="ARBA00022957"/>
    </source>
</evidence>
<evidence type="ECO:0000313" key="16">
    <source>
        <dbReference type="EMBL" id="TYH35560.1"/>
    </source>
</evidence>
<gene>
    <name evidence="16" type="ORF">ES332_D13G201400v1</name>
</gene>
<dbReference type="HAMAP" id="MF_01456">
    <property type="entry name" value="NDH1_NuoK"/>
    <property type="match status" value="1"/>
</dbReference>
<comment type="similarity">
    <text evidence="2">Belongs to the complex I subunit 4L family.</text>
</comment>
<dbReference type="AlphaFoldDB" id="A0A5D2HZZ3"/>
<evidence type="ECO:0000313" key="17">
    <source>
        <dbReference type="Proteomes" id="UP000322667"/>
    </source>
</evidence>
<organism evidence="16 17">
    <name type="scientific">Gossypium tomentosum</name>
    <name type="common">Hawaiian cotton</name>
    <name type="synonym">Gossypium sandvicense</name>
    <dbReference type="NCBI Taxonomy" id="34277"/>
    <lineage>
        <taxon>Eukaryota</taxon>
        <taxon>Viridiplantae</taxon>
        <taxon>Streptophyta</taxon>
        <taxon>Embryophyta</taxon>
        <taxon>Tracheophyta</taxon>
        <taxon>Spermatophyta</taxon>
        <taxon>Magnoliopsida</taxon>
        <taxon>eudicotyledons</taxon>
        <taxon>Gunneridae</taxon>
        <taxon>Pentapetalae</taxon>
        <taxon>rosids</taxon>
        <taxon>malvids</taxon>
        <taxon>Malvales</taxon>
        <taxon>Malvaceae</taxon>
        <taxon>Malvoideae</taxon>
        <taxon>Gossypium</taxon>
    </lineage>
</organism>
<evidence type="ECO:0000256" key="10">
    <source>
        <dbReference type="ARBA" id="ARBA00022989"/>
    </source>
</evidence>
<dbReference type="Pfam" id="PF00420">
    <property type="entry name" value="Oxidored_q2"/>
    <property type="match status" value="1"/>
</dbReference>
<dbReference type="GO" id="GO:0042773">
    <property type="term" value="P:ATP synthesis coupled electron transport"/>
    <property type="evidence" value="ECO:0007669"/>
    <property type="project" value="InterPro"/>
</dbReference>
<evidence type="ECO:0000256" key="2">
    <source>
        <dbReference type="ARBA" id="ARBA00010519"/>
    </source>
</evidence>
<evidence type="ECO:0000256" key="1">
    <source>
        <dbReference type="ARBA" id="ARBA00004141"/>
    </source>
</evidence>
<dbReference type="PANTHER" id="PTHR11434">
    <property type="entry name" value="NADH-UBIQUINONE OXIDOREDUCTASE SUBUNIT ND4L"/>
    <property type="match status" value="1"/>
</dbReference>
<keyword evidence="13 15" id="KW-0472">Membrane</keyword>
<dbReference type="PANTHER" id="PTHR11434:SF16">
    <property type="entry name" value="NADH-UBIQUINONE OXIDOREDUCTASE CHAIN 4L"/>
    <property type="match status" value="1"/>
</dbReference>
<evidence type="ECO:0000256" key="14">
    <source>
        <dbReference type="ARBA" id="ARBA00031586"/>
    </source>
</evidence>
<name>A0A5D2HZZ3_GOSTO</name>
<keyword evidence="17" id="KW-1185">Reference proteome</keyword>
<keyword evidence="9" id="KW-0618">Plastoquinone</keyword>
<keyword evidence="8" id="KW-0521">NADP</keyword>
<keyword evidence="5" id="KW-0150">Chloroplast</keyword>
<dbReference type="EMBL" id="CM017635">
    <property type="protein sequence ID" value="TYH35560.1"/>
    <property type="molecule type" value="Genomic_DNA"/>
</dbReference>
<keyword evidence="4" id="KW-0813">Transport</keyword>
<evidence type="ECO:0000256" key="12">
    <source>
        <dbReference type="ARBA" id="ARBA00023078"/>
    </source>
</evidence>
<dbReference type="Proteomes" id="UP000322667">
    <property type="component" value="Chromosome D13"/>
</dbReference>
<dbReference type="Gene3D" id="1.10.287.3510">
    <property type="match status" value="1"/>
</dbReference>
<dbReference type="FunFam" id="1.10.287.3510:FF:000001">
    <property type="entry name" value="NADH-quinone oxidoreductase subunit K"/>
    <property type="match status" value="1"/>
</dbReference>
<keyword evidence="10 15" id="KW-1133">Transmembrane helix</keyword>
<dbReference type="GO" id="GO:0048038">
    <property type="term" value="F:quinone binding"/>
    <property type="evidence" value="ECO:0007669"/>
    <property type="project" value="UniProtKB-KW"/>
</dbReference>
<dbReference type="InterPro" id="IPR001133">
    <property type="entry name" value="NADH_UbQ_OxRdtase_chain4L/K"/>
</dbReference>
<evidence type="ECO:0000256" key="13">
    <source>
        <dbReference type="ARBA" id="ARBA00023136"/>
    </source>
</evidence>